<keyword evidence="3" id="KW-1185">Reference proteome</keyword>
<keyword evidence="1" id="KW-0472">Membrane</keyword>
<protein>
    <submittedName>
        <fullName evidence="2">Uncharacterized protein</fullName>
    </submittedName>
</protein>
<gene>
    <name evidence="2" type="ORF">GCM10009007_04670</name>
</gene>
<dbReference type="RefSeq" id="WP_189490983.1">
    <property type="nucleotide sequence ID" value="NZ_BMZG01000002.1"/>
</dbReference>
<dbReference type="AlphaFoldDB" id="A0A8J3FYN6"/>
<proteinExistence type="predicted"/>
<feature type="transmembrane region" description="Helical" evidence="1">
    <location>
        <begin position="92"/>
        <end position="112"/>
    </location>
</feature>
<feature type="transmembrane region" description="Helical" evidence="1">
    <location>
        <begin position="48"/>
        <end position="72"/>
    </location>
</feature>
<dbReference type="Proteomes" id="UP000614287">
    <property type="component" value="Unassembled WGS sequence"/>
</dbReference>
<name>A0A8J3FYN6_9BURK</name>
<evidence type="ECO:0000313" key="3">
    <source>
        <dbReference type="Proteomes" id="UP000614287"/>
    </source>
</evidence>
<comment type="caution">
    <text evidence="2">The sequence shown here is derived from an EMBL/GenBank/DDBJ whole genome shotgun (WGS) entry which is preliminary data.</text>
</comment>
<reference evidence="2" key="2">
    <citation type="submission" date="2020-09" db="EMBL/GenBank/DDBJ databases">
        <authorList>
            <person name="Sun Q."/>
            <person name="Kim S."/>
        </authorList>
    </citation>
    <scope>NUCLEOTIDE SEQUENCE</scope>
    <source>
        <strain evidence="2">KCTC 32501</strain>
    </source>
</reference>
<sequence length="129" mass="14831">MNIKDFINLIAIILAFIASVLFCLGSLKMTPEQIKKQSIAYFGYNNDILEALVVTKVNYFIGALMLCISFIMQFFTNIPNLFDNNKLFETQSYAITVICILTISLCCLIYLYQRYKIKETLKQSKEIIA</sequence>
<reference evidence="2" key="1">
    <citation type="journal article" date="2014" name="Int. J. Syst. Evol. Microbiol.">
        <title>Complete genome sequence of Corynebacterium casei LMG S-19264T (=DSM 44701T), isolated from a smear-ripened cheese.</title>
        <authorList>
            <consortium name="US DOE Joint Genome Institute (JGI-PGF)"/>
            <person name="Walter F."/>
            <person name="Albersmeier A."/>
            <person name="Kalinowski J."/>
            <person name="Ruckert C."/>
        </authorList>
    </citation>
    <scope>NUCLEOTIDE SEQUENCE</scope>
    <source>
        <strain evidence="2">KCTC 32501</strain>
    </source>
</reference>
<keyword evidence="1" id="KW-0812">Transmembrane</keyword>
<dbReference type="EMBL" id="BMZG01000002">
    <property type="protein sequence ID" value="GHA67150.1"/>
    <property type="molecule type" value="Genomic_DNA"/>
</dbReference>
<feature type="transmembrane region" description="Helical" evidence="1">
    <location>
        <begin position="6"/>
        <end position="27"/>
    </location>
</feature>
<organism evidence="2 3">
    <name type="scientific">Formosimonas limnophila</name>
    <dbReference type="NCBI Taxonomy" id="1384487"/>
    <lineage>
        <taxon>Bacteria</taxon>
        <taxon>Pseudomonadati</taxon>
        <taxon>Pseudomonadota</taxon>
        <taxon>Betaproteobacteria</taxon>
        <taxon>Burkholderiales</taxon>
        <taxon>Burkholderiaceae</taxon>
        <taxon>Formosimonas</taxon>
    </lineage>
</organism>
<evidence type="ECO:0000256" key="1">
    <source>
        <dbReference type="SAM" id="Phobius"/>
    </source>
</evidence>
<keyword evidence="1" id="KW-1133">Transmembrane helix</keyword>
<accession>A0A8J3FYN6</accession>
<evidence type="ECO:0000313" key="2">
    <source>
        <dbReference type="EMBL" id="GHA67150.1"/>
    </source>
</evidence>